<evidence type="ECO:0000313" key="1">
    <source>
        <dbReference type="EMBL" id="CAG8850192.1"/>
    </source>
</evidence>
<gene>
    <name evidence="1" type="ORF">RPERSI_LOCUS35965</name>
</gene>
<organism evidence="1 2">
    <name type="scientific">Racocetra persica</name>
    <dbReference type="NCBI Taxonomy" id="160502"/>
    <lineage>
        <taxon>Eukaryota</taxon>
        <taxon>Fungi</taxon>
        <taxon>Fungi incertae sedis</taxon>
        <taxon>Mucoromycota</taxon>
        <taxon>Glomeromycotina</taxon>
        <taxon>Glomeromycetes</taxon>
        <taxon>Diversisporales</taxon>
        <taxon>Gigasporaceae</taxon>
        <taxon>Racocetra</taxon>
    </lineage>
</organism>
<name>A0ACA9SW53_9GLOM</name>
<comment type="caution">
    <text evidence="1">The sequence shown here is derived from an EMBL/GenBank/DDBJ whole genome shotgun (WGS) entry which is preliminary data.</text>
</comment>
<accession>A0ACA9SW53</accession>
<feature type="non-terminal residue" evidence="1">
    <location>
        <position position="95"/>
    </location>
</feature>
<evidence type="ECO:0000313" key="2">
    <source>
        <dbReference type="Proteomes" id="UP000789920"/>
    </source>
</evidence>
<dbReference type="EMBL" id="CAJVQC010169565">
    <property type="protein sequence ID" value="CAG8850192.1"/>
    <property type="molecule type" value="Genomic_DNA"/>
</dbReference>
<keyword evidence="2" id="KW-1185">Reference proteome</keyword>
<sequence>YKYNQENLQNFLTQNVENISLTADFWSSKARHSYLGITATWITPTFEIKDIMLENKYVLLPHSSRTISEELYKCVETWNLEDRIISITTDNRHNM</sequence>
<feature type="non-terminal residue" evidence="1">
    <location>
        <position position="1"/>
    </location>
</feature>
<proteinExistence type="predicted"/>
<reference evidence="1" key="1">
    <citation type="submission" date="2021-06" db="EMBL/GenBank/DDBJ databases">
        <authorList>
            <person name="Kallberg Y."/>
            <person name="Tangrot J."/>
            <person name="Rosling A."/>
        </authorList>
    </citation>
    <scope>NUCLEOTIDE SEQUENCE</scope>
    <source>
        <strain evidence="1">MA461A</strain>
    </source>
</reference>
<dbReference type="Proteomes" id="UP000789920">
    <property type="component" value="Unassembled WGS sequence"/>
</dbReference>
<protein>
    <submittedName>
        <fullName evidence="1">12497_t:CDS:1</fullName>
    </submittedName>
</protein>